<protein>
    <submittedName>
        <fullName evidence="6">Alkaline phosphatase</fullName>
        <ecNumber evidence="6">3.1.3.1</ecNumber>
    </submittedName>
</protein>
<feature type="active site" description="Phosphoserine intermediate" evidence="2">
    <location>
        <position position="90"/>
    </location>
</feature>
<dbReference type="PRINTS" id="PR00113">
    <property type="entry name" value="ALKPHPHTASE"/>
</dbReference>
<feature type="binding site" evidence="3">
    <location>
        <position position="278"/>
    </location>
    <ligand>
        <name>Mg(2+)</name>
        <dbReference type="ChEBI" id="CHEBI:18420"/>
    </ligand>
</feature>
<comment type="cofactor">
    <cofactor evidence="3">
        <name>Zn(2+)</name>
        <dbReference type="ChEBI" id="CHEBI:29105"/>
    </cofactor>
    <text evidence="3">Binds 2 Zn(2+) ions.</text>
</comment>
<proteinExistence type="inferred from homology"/>
<dbReference type="Gene3D" id="1.10.60.40">
    <property type="match status" value="1"/>
</dbReference>
<dbReference type="Pfam" id="PF00245">
    <property type="entry name" value="Alk_phosphatase"/>
    <property type="match status" value="1"/>
</dbReference>
<dbReference type="CDD" id="cd16012">
    <property type="entry name" value="ALP"/>
    <property type="match status" value="1"/>
</dbReference>
<evidence type="ECO:0000313" key="7">
    <source>
        <dbReference type="Proteomes" id="UP000006890"/>
    </source>
</evidence>
<dbReference type="AlphaFoldDB" id="E4QAZ4"/>
<evidence type="ECO:0000256" key="1">
    <source>
        <dbReference type="ARBA" id="ARBA00022553"/>
    </source>
</evidence>
<keyword evidence="5" id="KW-0732">Signal</keyword>
<dbReference type="EMBL" id="CP002219">
    <property type="protein sequence ID" value="ADQ08300.1"/>
    <property type="molecule type" value="Genomic_DNA"/>
</dbReference>
<dbReference type="SMART" id="SM00098">
    <property type="entry name" value="alkPPc"/>
    <property type="match status" value="1"/>
</dbReference>
<keyword evidence="3" id="KW-0460">Magnesium</keyword>
<feature type="binding site" evidence="3">
    <location>
        <position position="49"/>
    </location>
    <ligand>
        <name>Zn(2+)</name>
        <dbReference type="ChEBI" id="CHEBI:29105"/>
        <label>2</label>
    </ligand>
</feature>
<feature type="chain" id="PRO_5003187785" evidence="5">
    <location>
        <begin position="30"/>
        <end position="549"/>
    </location>
</feature>
<dbReference type="InterPro" id="IPR017850">
    <property type="entry name" value="Alkaline_phosphatase_core_sf"/>
</dbReference>
<dbReference type="GO" id="GO:0004035">
    <property type="term" value="F:alkaline phosphatase activity"/>
    <property type="evidence" value="ECO:0007669"/>
    <property type="project" value="UniProtKB-EC"/>
</dbReference>
<dbReference type="HOGENOM" id="CLU_008539_6_2_9"/>
<keyword evidence="7" id="KW-1185">Reference proteome</keyword>
<reference key="1">
    <citation type="submission" date="2010-09" db="EMBL/GenBank/DDBJ databases">
        <title>Complete sequence of Caldicellulosiruptor hydrothermalis 108.</title>
        <authorList>
            <consortium name="US DOE Joint Genome Institute"/>
            <person name="Lucas S."/>
            <person name="Copeland A."/>
            <person name="Lapidus A."/>
            <person name="Cheng J.-F."/>
            <person name="Bruce D."/>
            <person name="Goodwin L."/>
            <person name="Pitluck S."/>
            <person name="Davenport K."/>
            <person name="Detter J.C."/>
            <person name="Han C."/>
            <person name="Tapia R."/>
            <person name="Land M."/>
            <person name="Hauser L."/>
            <person name="Chang Y.-J."/>
            <person name="Jeffries C."/>
            <person name="Kyrpides N."/>
            <person name="Ivanova N."/>
            <person name="Mikhailova N."/>
            <person name="Blumer-Schuette S.E."/>
            <person name="Kelly R.M."/>
            <person name="Woyke T."/>
        </authorList>
    </citation>
    <scope>NUCLEOTIDE SEQUENCE</scope>
    <source>
        <strain>108</strain>
    </source>
</reference>
<evidence type="ECO:0000256" key="2">
    <source>
        <dbReference type="PIRSR" id="PIRSR601952-1"/>
    </source>
</evidence>
<dbReference type="STRING" id="632292.Calhy_2611"/>
<gene>
    <name evidence="6" type="ordered locus">Calhy_2611</name>
</gene>
<feature type="signal peptide" evidence="5">
    <location>
        <begin position="1"/>
        <end position="29"/>
    </location>
</feature>
<evidence type="ECO:0000256" key="4">
    <source>
        <dbReference type="RuleBase" id="RU003946"/>
    </source>
</evidence>
<dbReference type="Gene3D" id="3.40.720.10">
    <property type="entry name" value="Alkaline Phosphatase, subunit A"/>
    <property type="match status" value="1"/>
</dbReference>
<dbReference type="Proteomes" id="UP000006890">
    <property type="component" value="Chromosome"/>
</dbReference>
<feature type="binding site" evidence="3">
    <location>
        <position position="287"/>
    </location>
    <ligand>
        <name>Zn(2+)</name>
        <dbReference type="ChEBI" id="CHEBI:29105"/>
        <label>2</label>
    </ligand>
</feature>
<sequence>MKRFFMQRKNLIVSAILILCLILSTLAFAQQEQDENQQKVKNVILMIPDGMTIAHTTLSRWYQGGEPLSMDEIACGLVKTYSANNPITDSAPAATAYATGYKTQNRYISIYPEMVSMPGVGQVEEKDFYKPIVTILEAAKKVGKSTGLVFTCQFPHATPAAFASHTDNRNDYESIAEQMVYNQVDVVLGGGYKYIDKNQRKDKEDLAGYLKQNGFFVTTSWQEAKNFSGKKIWGLFAQDAMHYDFDRNGTGEPSLAEMTQKALQILSKNRNGFFLMVEGSEIDWASHANDPVGVVSEVLAFDKAVKVALDFAKSRDDTAVIIASDHANGGMSLGNYTTKYDTALLNDFLAYITKAKRTGAGIEEHLGNNKTDENIKKIVSEYYGINDLTSDEINAIKNAKAGNLNYVLGPIISKRSNIGWTSNGHTGEEVVLYAYHPNGYIPRGVIDNTEICDYMAEILGIDLGSFNENAYISNIDLEEKGYDVSIDTINPSNVQLVINKGSKTYIIPQNKNVVLEGSNQYKLKYVSVYIPSAKRFFVSSEIESLIKLP</sequence>
<organism evidence="6 7">
    <name type="scientific">Caldicellulosiruptor hydrothermalis (strain DSM 18901 / VKM B-2411 / 108)</name>
    <dbReference type="NCBI Taxonomy" id="632292"/>
    <lineage>
        <taxon>Bacteria</taxon>
        <taxon>Bacillati</taxon>
        <taxon>Bacillota</taxon>
        <taxon>Bacillota incertae sedis</taxon>
        <taxon>Caldicellulosiruptorales</taxon>
        <taxon>Caldicellulosiruptoraceae</taxon>
        <taxon>Caldicellulosiruptor</taxon>
    </lineage>
</organism>
<comment type="cofactor">
    <cofactor evidence="3">
        <name>Mg(2+)</name>
        <dbReference type="ChEBI" id="CHEBI:18420"/>
    </cofactor>
    <text evidence="3">Binds 1 Mg(2+) ion.</text>
</comment>
<feature type="binding site" evidence="3">
    <location>
        <position position="158"/>
    </location>
    <ligand>
        <name>Mg(2+)</name>
        <dbReference type="ChEBI" id="CHEBI:18420"/>
    </ligand>
</feature>
<dbReference type="PANTHER" id="PTHR11596:SF5">
    <property type="entry name" value="ALKALINE PHOSPHATASE"/>
    <property type="match status" value="1"/>
</dbReference>
<keyword evidence="6" id="KW-0378">Hydrolase</keyword>
<accession>E4QAZ4</accession>
<keyword evidence="1" id="KW-0597">Phosphoprotein</keyword>
<dbReference type="PANTHER" id="PTHR11596">
    <property type="entry name" value="ALKALINE PHOSPHATASE"/>
    <property type="match status" value="1"/>
</dbReference>
<reference evidence="6 7" key="2">
    <citation type="journal article" date="2011" name="J. Bacteriol.">
        <title>Complete genome sequences for the anaerobic, extremely thermophilic plant biomass-degrading bacteria Caldicellulosiruptor hydrothermalis, Caldicellulosiruptor kristjanssonii, Caldicellulosiruptor kronotskyensis, Caldicellulosiruptor owensenis, and Caldicellulosiruptor lactoaceticus.</title>
        <authorList>
            <person name="Blumer-Schuette S.E."/>
            <person name="Ozdemir I."/>
            <person name="Mistry D."/>
            <person name="Lucas S."/>
            <person name="Lapidus A."/>
            <person name="Cheng J.F."/>
            <person name="Goodwin L.A."/>
            <person name="Pitluck S."/>
            <person name="Land M.L."/>
            <person name="Hauser L.J."/>
            <person name="Woyke T."/>
            <person name="Mikhailova N."/>
            <person name="Pati A."/>
            <person name="Kyrpides N.C."/>
            <person name="Ivanova N."/>
            <person name="Detter J.C."/>
            <person name="Walston-Davenport K."/>
            <person name="Han S."/>
            <person name="Adams M.W."/>
            <person name="Kelly R.M."/>
        </authorList>
    </citation>
    <scope>NUCLEOTIDE SEQUENCE [LARGE SCALE GENOMIC DNA]</scope>
    <source>
        <strain evidence="7">DSM 18901 / VKM B-2411 / 108</strain>
    </source>
</reference>
<dbReference type="InterPro" id="IPR001952">
    <property type="entry name" value="Alkaline_phosphatase"/>
</dbReference>
<comment type="similarity">
    <text evidence="4">Belongs to the alkaline phosphatase family.</text>
</comment>
<dbReference type="OrthoDB" id="9794455at2"/>
<evidence type="ECO:0000256" key="5">
    <source>
        <dbReference type="SAM" id="SignalP"/>
    </source>
</evidence>
<feature type="binding site" evidence="3">
    <location>
        <position position="283"/>
    </location>
    <ligand>
        <name>Zn(2+)</name>
        <dbReference type="ChEBI" id="CHEBI:29105"/>
        <label>2</label>
    </ligand>
</feature>
<dbReference type="GO" id="GO:0046872">
    <property type="term" value="F:metal ion binding"/>
    <property type="evidence" value="ECO:0007669"/>
    <property type="project" value="UniProtKB-KW"/>
</dbReference>
<feature type="binding site" evidence="3">
    <location>
        <position position="49"/>
    </location>
    <ligand>
        <name>Mg(2+)</name>
        <dbReference type="ChEBI" id="CHEBI:18420"/>
    </ligand>
</feature>
<evidence type="ECO:0000256" key="3">
    <source>
        <dbReference type="PIRSR" id="PIRSR601952-2"/>
    </source>
</evidence>
<keyword evidence="3" id="KW-0479">Metal-binding</keyword>
<feature type="binding site" evidence="3">
    <location>
        <position position="326"/>
    </location>
    <ligand>
        <name>Zn(2+)</name>
        <dbReference type="ChEBI" id="CHEBI:29105"/>
        <label>2</label>
    </ligand>
</feature>
<keyword evidence="3" id="KW-0862">Zinc</keyword>
<dbReference type="KEGG" id="chd:Calhy_2611"/>
<dbReference type="EC" id="3.1.3.1" evidence="6"/>
<feature type="binding site" evidence="3">
    <location>
        <position position="425"/>
    </location>
    <ligand>
        <name>Zn(2+)</name>
        <dbReference type="ChEBI" id="CHEBI:29105"/>
        <label>2</label>
    </ligand>
</feature>
<feature type="binding site" evidence="3">
    <location>
        <position position="325"/>
    </location>
    <ligand>
        <name>Zn(2+)</name>
        <dbReference type="ChEBI" id="CHEBI:29105"/>
        <label>2</label>
    </ligand>
</feature>
<dbReference type="SUPFAM" id="SSF53649">
    <property type="entry name" value="Alkaline phosphatase-like"/>
    <property type="match status" value="1"/>
</dbReference>
<dbReference type="RefSeq" id="WP_013404435.1">
    <property type="nucleotide sequence ID" value="NC_014652.1"/>
</dbReference>
<name>E4QAZ4_CALH1</name>
<evidence type="ECO:0000313" key="6">
    <source>
        <dbReference type="EMBL" id="ADQ08300.1"/>
    </source>
</evidence>
<dbReference type="eggNOG" id="COG1785">
    <property type="taxonomic scope" value="Bacteria"/>
</dbReference>
<feature type="binding site" evidence="3">
    <location>
        <position position="156"/>
    </location>
    <ligand>
        <name>Mg(2+)</name>
        <dbReference type="ChEBI" id="CHEBI:18420"/>
    </ligand>
</feature>